<dbReference type="EMBL" id="JANPWB010000006">
    <property type="protein sequence ID" value="KAJ1174881.1"/>
    <property type="molecule type" value="Genomic_DNA"/>
</dbReference>
<keyword evidence="3" id="KW-1185">Reference proteome</keyword>
<dbReference type="AlphaFoldDB" id="A0AAV7TFH4"/>
<gene>
    <name evidence="2" type="ORF">NDU88_000172</name>
</gene>
<evidence type="ECO:0000313" key="3">
    <source>
        <dbReference type="Proteomes" id="UP001066276"/>
    </source>
</evidence>
<name>A0AAV7TFH4_PLEWA</name>
<reference evidence="2" key="1">
    <citation type="journal article" date="2022" name="bioRxiv">
        <title>Sequencing and chromosome-scale assembly of the giantPleurodeles waltlgenome.</title>
        <authorList>
            <person name="Brown T."/>
            <person name="Elewa A."/>
            <person name="Iarovenko S."/>
            <person name="Subramanian E."/>
            <person name="Araus A.J."/>
            <person name="Petzold A."/>
            <person name="Susuki M."/>
            <person name="Suzuki K.-i.T."/>
            <person name="Hayashi T."/>
            <person name="Toyoda A."/>
            <person name="Oliveira C."/>
            <person name="Osipova E."/>
            <person name="Leigh N.D."/>
            <person name="Simon A."/>
            <person name="Yun M.H."/>
        </authorList>
    </citation>
    <scope>NUCLEOTIDE SEQUENCE</scope>
    <source>
        <strain evidence="2">20211129_DDA</strain>
        <tissue evidence="2">Liver</tissue>
    </source>
</reference>
<comment type="caution">
    <text evidence="2">The sequence shown here is derived from an EMBL/GenBank/DDBJ whole genome shotgun (WGS) entry which is preliminary data.</text>
</comment>
<feature type="region of interest" description="Disordered" evidence="1">
    <location>
        <begin position="1"/>
        <end position="27"/>
    </location>
</feature>
<feature type="compositionally biased region" description="Basic and acidic residues" evidence="1">
    <location>
        <begin position="1"/>
        <end position="13"/>
    </location>
</feature>
<accession>A0AAV7TFH4</accession>
<evidence type="ECO:0000313" key="2">
    <source>
        <dbReference type="EMBL" id="KAJ1174881.1"/>
    </source>
</evidence>
<proteinExistence type="predicted"/>
<evidence type="ECO:0000256" key="1">
    <source>
        <dbReference type="SAM" id="MobiDB-lite"/>
    </source>
</evidence>
<protein>
    <submittedName>
        <fullName evidence="2">Uncharacterized protein</fullName>
    </submittedName>
</protein>
<sequence length="73" mass="7900">MARGTDKTQEARDGAAATTGWRAEPGPEQCEADHALTVGPEKTVPVEAASGYRYVRRDTGRPALRDPVRGFML</sequence>
<organism evidence="2 3">
    <name type="scientific">Pleurodeles waltl</name>
    <name type="common">Iberian ribbed newt</name>
    <dbReference type="NCBI Taxonomy" id="8319"/>
    <lineage>
        <taxon>Eukaryota</taxon>
        <taxon>Metazoa</taxon>
        <taxon>Chordata</taxon>
        <taxon>Craniata</taxon>
        <taxon>Vertebrata</taxon>
        <taxon>Euteleostomi</taxon>
        <taxon>Amphibia</taxon>
        <taxon>Batrachia</taxon>
        <taxon>Caudata</taxon>
        <taxon>Salamandroidea</taxon>
        <taxon>Salamandridae</taxon>
        <taxon>Pleurodelinae</taxon>
        <taxon>Pleurodeles</taxon>
    </lineage>
</organism>
<dbReference type="Proteomes" id="UP001066276">
    <property type="component" value="Chromosome 3_2"/>
</dbReference>